<dbReference type="Proteomes" id="UP000507470">
    <property type="component" value="Unassembled WGS sequence"/>
</dbReference>
<dbReference type="SUPFAM" id="SSF63712">
    <property type="entry name" value="Nicotinic receptor ligand binding domain-like"/>
    <property type="match status" value="1"/>
</dbReference>
<dbReference type="InterPro" id="IPR038050">
    <property type="entry name" value="Neuro_actylchol_rec"/>
</dbReference>
<dbReference type="InterPro" id="IPR006029">
    <property type="entry name" value="Neurotrans-gated_channel_TM"/>
</dbReference>
<dbReference type="FunFam" id="2.70.170.10:FF:000028">
    <property type="entry name" value="AcetylCholine Receptor"/>
    <property type="match status" value="1"/>
</dbReference>
<dbReference type="PROSITE" id="PS00236">
    <property type="entry name" value="NEUROTR_ION_CHANNEL"/>
    <property type="match status" value="1"/>
</dbReference>
<keyword evidence="3 5" id="KW-1133">Transmembrane helix</keyword>
<comment type="subcellular location">
    <subcellularLocation>
        <location evidence="1">Membrane</location>
        <topology evidence="1">Multi-pass membrane protein</topology>
    </subcellularLocation>
</comment>
<organism evidence="8 9">
    <name type="scientific">Mytilus coruscus</name>
    <name type="common">Sea mussel</name>
    <dbReference type="NCBI Taxonomy" id="42192"/>
    <lineage>
        <taxon>Eukaryota</taxon>
        <taxon>Metazoa</taxon>
        <taxon>Spiralia</taxon>
        <taxon>Lophotrochozoa</taxon>
        <taxon>Mollusca</taxon>
        <taxon>Bivalvia</taxon>
        <taxon>Autobranchia</taxon>
        <taxon>Pteriomorphia</taxon>
        <taxon>Mytilida</taxon>
        <taxon>Mytiloidea</taxon>
        <taxon>Mytilidae</taxon>
        <taxon>Mytilinae</taxon>
        <taxon>Mytilus</taxon>
    </lineage>
</organism>
<evidence type="ECO:0000313" key="9">
    <source>
        <dbReference type="Proteomes" id="UP000507470"/>
    </source>
</evidence>
<keyword evidence="2 5" id="KW-0812">Transmembrane</keyword>
<dbReference type="GO" id="GO:0016020">
    <property type="term" value="C:membrane"/>
    <property type="evidence" value="ECO:0007669"/>
    <property type="project" value="UniProtKB-SubCell"/>
</dbReference>
<keyword evidence="5" id="KW-0813">Transport</keyword>
<dbReference type="PANTHER" id="PTHR18945">
    <property type="entry name" value="NEUROTRANSMITTER GATED ION CHANNEL"/>
    <property type="match status" value="1"/>
</dbReference>
<feature type="transmembrane region" description="Helical" evidence="5">
    <location>
        <begin position="233"/>
        <end position="256"/>
    </location>
</feature>
<evidence type="ECO:0000256" key="1">
    <source>
        <dbReference type="ARBA" id="ARBA00004141"/>
    </source>
</evidence>
<dbReference type="CDD" id="cd18989">
    <property type="entry name" value="LGIC_ECD_cation"/>
    <property type="match status" value="1"/>
</dbReference>
<evidence type="ECO:0000256" key="4">
    <source>
        <dbReference type="ARBA" id="ARBA00023136"/>
    </source>
</evidence>
<dbReference type="InterPro" id="IPR018000">
    <property type="entry name" value="Neurotransmitter_ion_chnl_CS"/>
</dbReference>
<dbReference type="Gene3D" id="2.70.170.10">
    <property type="entry name" value="Neurotransmitter-gated ion-channel ligand-binding domain"/>
    <property type="match status" value="1"/>
</dbReference>
<dbReference type="InterPro" id="IPR036734">
    <property type="entry name" value="Neur_chan_lig-bd_sf"/>
</dbReference>
<proteinExistence type="inferred from homology"/>
<comment type="similarity">
    <text evidence="5">Belongs to the ligand-gated ion channel (TC 1.A.9) family.</text>
</comment>
<name>A0A6J8BGE5_MYTCO</name>
<dbReference type="Pfam" id="PF02932">
    <property type="entry name" value="Neur_chan_memb"/>
    <property type="match status" value="1"/>
</dbReference>
<dbReference type="PRINTS" id="PR00252">
    <property type="entry name" value="NRIONCHANNEL"/>
</dbReference>
<feature type="domain" description="Neurotransmitter-gated ion-channel transmembrane" evidence="7">
    <location>
        <begin position="239"/>
        <end position="340"/>
    </location>
</feature>
<evidence type="ECO:0000256" key="2">
    <source>
        <dbReference type="ARBA" id="ARBA00022692"/>
    </source>
</evidence>
<feature type="transmembrane region" description="Helical" evidence="5">
    <location>
        <begin position="293"/>
        <end position="316"/>
    </location>
</feature>
<dbReference type="AlphaFoldDB" id="A0A6J8BGE5"/>
<dbReference type="EMBL" id="CACVKT020003253">
    <property type="protein sequence ID" value="CAC5382686.1"/>
    <property type="molecule type" value="Genomic_DNA"/>
</dbReference>
<keyword evidence="4 5" id="KW-0472">Membrane</keyword>
<protein>
    <submittedName>
        <fullName evidence="8">CHRNA3</fullName>
    </submittedName>
</protein>
<keyword evidence="5" id="KW-0732">Signal</keyword>
<dbReference type="InterPro" id="IPR036719">
    <property type="entry name" value="Neuro-gated_channel_TM_sf"/>
</dbReference>
<dbReference type="Gene3D" id="1.20.58.390">
    <property type="entry name" value="Neurotransmitter-gated ion-channel transmembrane domain"/>
    <property type="match status" value="1"/>
</dbReference>
<dbReference type="Pfam" id="PF02931">
    <property type="entry name" value="Neur_chan_LBD"/>
    <property type="match status" value="1"/>
</dbReference>
<evidence type="ECO:0000259" key="6">
    <source>
        <dbReference type="Pfam" id="PF02931"/>
    </source>
</evidence>
<evidence type="ECO:0000259" key="7">
    <source>
        <dbReference type="Pfam" id="PF02932"/>
    </source>
</evidence>
<dbReference type="GO" id="GO:0005230">
    <property type="term" value="F:extracellular ligand-gated monoatomic ion channel activity"/>
    <property type="evidence" value="ECO:0007669"/>
    <property type="project" value="InterPro"/>
</dbReference>
<dbReference type="InterPro" id="IPR006202">
    <property type="entry name" value="Neur_chan_lig-bd"/>
</dbReference>
<dbReference type="CDD" id="cd19051">
    <property type="entry name" value="LGIC_TM_cation"/>
    <property type="match status" value="1"/>
</dbReference>
<evidence type="ECO:0000256" key="5">
    <source>
        <dbReference type="RuleBase" id="RU000687"/>
    </source>
</evidence>
<gene>
    <name evidence="8" type="ORF">MCOR_18488</name>
</gene>
<sequence>MGSNYNKKAIFTSAFLCVLIFSLTDAASFNVMNSLYQNLTSGHNKYLRPEVDLNDPTVITIEFFIINLQEINAVEGIVSITGYFDIVWTDNSMIWTSSDYDNAWYIILPEDAIWKPPLINSNSAKEFSIFNPDDLSLYVLYDGQVKWLPAQNLKFTCDIDITYFPFDTQECTMQIIAWGYSTFDITFYSSLSTVHTSSYSTNSEWELSKTSVNVSNTVTPTVRYTFYFKRRPMFLLMTLIIPVIFLALLNIGVFLLPTESGERFGFSVTLLLAVVVFLTIAQGLLPASAVPRLSAICVTLMIDLVMSGLIVGSVIVSSRFYYKTDDEPIPNWMKKIVTYQLCCRGKNQVHDLRNGEKVDHCIEYNGNAKKITWQDVSKTFDTISLIFYIVAFIAGNLMFIIDVAQGME</sequence>
<dbReference type="GO" id="GO:0004888">
    <property type="term" value="F:transmembrane signaling receptor activity"/>
    <property type="evidence" value="ECO:0007669"/>
    <property type="project" value="InterPro"/>
</dbReference>
<keyword evidence="5" id="KW-0406">Ion transport</keyword>
<feature type="chain" id="PRO_5027151720" evidence="5">
    <location>
        <begin position="27"/>
        <end position="408"/>
    </location>
</feature>
<accession>A0A6J8BGE5</accession>
<feature type="domain" description="Neurotransmitter-gated ion-channel ligand-binding" evidence="6">
    <location>
        <begin position="34"/>
        <end position="232"/>
    </location>
</feature>
<feature type="transmembrane region" description="Helical" evidence="5">
    <location>
        <begin position="379"/>
        <end position="401"/>
    </location>
</feature>
<keyword evidence="9" id="KW-1185">Reference proteome</keyword>
<keyword evidence="5" id="KW-0407">Ion channel</keyword>
<reference evidence="8 9" key="1">
    <citation type="submission" date="2020-06" db="EMBL/GenBank/DDBJ databases">
        <authorList>
            <person name="Li R."/>
            <person name="Bekaert M."/>
        </authorList>
    </citation>
    <scope>NUCLEOTIDE SEQUENCE [LARGE SCALE GENOMIC DNA]</scope>
    <source>
        <strain evidence="9">wild</strain>
    </source>
</reference>
<feature type="signal peptide" evidence="5">
    <location>
        <begin position="1"/>
        <end position="26"/>
    </location>
</feature>
<evidence type="ECO:0000313" key="8">
    <source>
        <dbReference type="EMBL" id="CAC5382686.1"/>
    </source>
</evidence>
<dbReference type="InterPro" id="IPR006201">
    <property type="entry name" value="Neur_channel"/>
</dbReference>
<feature type="transmembrane region" description="Helical" evidence="5">
    <location>
        <begin position="268"/>
        <end position="287"/>
    </location>
</feature>
<evidence type="ECO:0000256" key="3">
    <source>
        <dbReference type="ARBA" id="ARBA00022989"/>
    </source>
</evidence>
<dbReference type="SUPFAM" id="SSF90112">
    <property type="entry name" value="Neurotransmitter-gated ion-channel transmembrane pore"/>
    <property type="match status" value="1"/>
</dbReference>
<dbReference type="OrthoDB" id="5975154at2759"/>